<dbReference type="EMBL" id="JANPWB010000003">
    <property type="protein sequence ID" value="KAJ1202223.1"/>
    <property type="molecule type" value="Genomic_DNA"/>
</dbReference>
<reference evidence="2" key="1">
    <citation type="journal article" date="2022" name="bioRxiv">
        <title>Sequencing and chromosome-scale assembly of the giantPleurodeles waltlgenome.</title>
        <authorList>
            <person name="Brown T."/>
            <person name="Elewa A."/>
            <person name="Iarovenko S."/>
            <person name="Subramanian E."/>
            <person name="Araus A.J."/>
            <person name="Petzold A."/>
            <person name="Susuki M."/>
            <person name="Suzuki K.-i.T."/>
            <person name="Hayashi T."/>
            <person name="Toyoda A."/>
            <person name="Oliveira C."/>
            <person name="Osipova E."/>
            <person name="Leigh N.D."/>
            <person name="Simon A."/>
            <person name="Yun M.H."/>
        </authorList>
    </citation>
    <scope>NUCLEOTIDE SEQUENCE</scope>
    <source>
        <strain evidence="2">20211129_DDA</strain>
        <tissue evidence="2">Liver</tissue>
    </source>
</reference>
<dbReference type="AlphaFoldDB" id="A0AAV7VPM4"/>
<evidence type="ECO:0000313" key="2">
    <source>
        <dbReference type="EMBL" id="KAJ1202223.1"/>
    </source>
</evidence>
<feature type="compositionally biased region" description="Basic and acidic residues" evidence="1">
    <location>
        <begin position="1"/>
        <end position="18"/>
    </location>
</feature>
<keyword evidence="3" id="KW-1185">Reference proteome</keyword>
<accession>A0AAV7VPM4</accession>
<dbReference type="Proteomes" id="UP001066276">
    <property type="component" value="Chromosome 2_1"/>
</dbReference>
<proteinExistence type="predicted"/>
<evidence type="ECO:0000313" key="3">
    <source>
        <dbReference type="Proteomes" id="UP001066276"/>
    </source>
</evidence>
<evidence type="ECO:0000256" key="1">
    <source>
        <dbReference type="SAM" id="MobiDB-lite"/>
    </source>
</evidence>
<organism evidence="2 3">
    <name type="scientific">Pleurodeles waltl</name>
    <name type="common">Iberian ribbed newt</name>
    <dbReference type="NCBI Taxonomy" id="8319"/>
    <lineage>
        <taxon>Eukaryota</taxon>
        <taxon>Metazoa</taxon>
        <taxon>Chordata</taxon>
        <taxon>Craniata</taxon>
        <taxon>Vertebrata</taxon>
        <taxon>Euteleostomi</taxon>
        <taxon>Amphibia</taxon>
        <taxon>Batrachia</taxon>
        <taxon>Caudata</taxon>
        <taxon>Salamandroidea</taxon>
        <taxon>Salamandridae</taxon>
        <taxon>Pleurodelinae</taxon>
        <taxon>Pleurodeles</taxon>
    </lineage>
</organism>
<sequence length="80" mass="8788">MKIDEGLHAGEAPKKEDAGGNEEGDEDKNQEGEERTNAETLKTFSVKDTTTKGEAVDGREFRHVPGGKWLHQFALVGSQF</sequence>
<feature type="region of interest" description="Disordered" evidence="1">
    <location>
        <begin position="1"/>
        <end position="42"/>
    </location>
</feature>
<gene>
    <name evidence="2" type="ORF">NDU88_006024</name>
</gene>
<name>A0AAV7VPM4_PLEWA</name>
<comment type="caution">
    <text evidence="2">The sequence shown here is derived from an EMBL/GenBank/DDBJ whole genome shotgun (WGS) entry which is preliminary data.</text>
</comment>
<protein>
    <submittedName>
        <fullName evidence="2">Uncharacterized protein</fullName>
    </submittedName>
</protein>
<feature type="compositionally biased region" description="Basic and acidic residues" evidence="1">
    <location>
        <begin position="27"/>
        <end position="37"/>
    </location>
</feature>